<keyword evidence="2" id="KW-0732">Signal</keyword>
<feature type="signal peptide" evidence="2">
    <location>
        <begin position="1"/>
        <end position="17"/>
    </location>
</feature>
<gene>
    <name evidence="3" type="ORF">SAMN05421508_11012</name>
</gene>
<dbReference type="Gene3D" id="3.30.10.10">
    <property type="entry name" value="Trypsin Inhibitor V, subunit A"/>
    <property type="match status" value="1"/>
</dbReference>
<dbReference type="OrthoDB" id="8724542at2"/>
<reference evidence="3 4" key="1">
    <citation type="submission" date="2017-09" db="EMBL/GenBank/DDBJ databases">
        <authorList>
            <person name="Ehlers B."/>
            <person name="Leendertz F.H."/>
        </authorList>
    </citation>
    <scope>NUCLEOTIDE SEQUENCE [LARGE SCALE GENOMIC DNA]</scope>
    <source>
        <strain evidence="3 4">USBA 140</strain>
    </source>
</reference>
<dbReference type="PROSITE" id="PS51257">
    <property type="entry name" value="PROKAR_LIPOPROTEIN"/>
    <property type="match status" value="1"/>
</dbReference>
<evidence type="ECO:0000313" key="4">
    <source>
        <dbReference type="Proteomes" id="UP000219621"/>
    </source>
</evidence>
<feature type="region of interest" description="Disordered" evidence="1">
    <location>
        <begin position="19"/>
        <end position="40"/>
    </location>
</feature>
<evidence type="ECO:0000256" key="1">
    <source>
        <dbReference type="SAM" id="MobiDB-lite"/>
    </source>
</evidence>
<dbReference type="RefSeq" id="WP_097280857.1">
    <property type="nucleotide sequence ID" value="NZ_OCNJ01000010.1"/>
</dbReference>
<dbReference type="Proteomes" id="UP000219621">
    <property type="component" value="Unassembled WGS sequence"/>
</dbReference>
<proteinExistence type="predicted"/>
<dbReference type="Pfam" id="PF11720">
    <property type="entry name" value="Inhibitor_I78"/>
    <property type="match status" value="1"/>
</dbReference>
<accession>A0A286GW97</accession>
<evidence type="ECO:0000256" key="2">
    <source>
        <dbReference type="SAM" id="SignalP"/>
    </source>
</evidence>
<dbReference type="InterPro" id="IPR021719">
    <property type="entry name" value="Prot_inh_I78"/>
</dbReference>
<sequence>MRFLVPLALTLALAACAEAPRQETATPEPAAAAEGTPDDLSSCGASALAGSVGDFLVAGTAGPGEVNVDDLPQPNRIIGPGMAMTMDYRRDRLTVEVDGRGRILSLRCV</sequence>
<keyword evidence="4" id="KW-1185">Reference proteome</keyword>
<dbReference type="AlphaFoldDB" id="A0A286GW97"/>
<dbReference type="EMBL" id="OCNJ01000010">
    <property type="protein sequence ID" value="SOD99815.1"/>
    <property type="molecule type" value="Genomic_DNA"/>
</dbReference>
<name>A0A286GW97_9PROT</name>
<evidence type="ECO:0000313" key="3">
    <source>
        <dbReference type="EMBL" id="SOD99815.1"/>
    </source>
</evidence>
<feature type="chain" id="PRO_5012018560" evidence="2">
    <location>
        <begin position="18"/>
        <end position="109"/>
    </location>
</feature>
<organism evidence="3 4">
    <name type="scientific">Caenispirillum bisanense</name>
    <dbReference type="NCBI Taxonomy" id="414052"/>
    <lineage>
        <taxon>Bacteria</taxon>
        <taxon>Pseudomonadati</taxon>
        <taxon>Pseudomonadota</taxon>
        <taxon>Alphaproteobacteria</taxon>
        <taxon>Rhodospirillales</taxon>
        <taxon>Novispirillaceae</taxon>
        <taxon>Caenispirillum</taxon>
    </lineage>
</organism>
<protein>
    <submittedName>
        <fullName evidence="3">Peptidase inhibitor I78 family protein</fullName>
    </submittedName>
</protein>